<evidence type="ECO:0000256" key="1">
    <source>
        <dbReference type="ARBA" id="ARBA00004395"/>
    </source>
</evidence>
<dbReference type="OMA" id="NQIVECF"/>
<dbReference type="InterPro" id="IPR007265">
    <property type="entry name" value="COG_su3"/>
</dbReference>
<evidence type="ECO:0000256" key="7">
    <source>
        <dbReference type="ARBA" id="ARBA00023136"/>
    </source>
</evidence>
<keyword evidence="7" id="KW-0472">Membrane</keyword>
<evidence type="ECO:0000313" key="14">
    <source>
        <dbReference type="Proteomes" id="UP000009168"/>
    </source>
</evidence>
<feature type="region of interest" description="Disordered" evidence="10">
    <location>
        <begin position="1"/>
        <end position="20"/>
    </location>
</feature>
<evidence type="ECO:0000256" key="3">
    <source>
        <dbReference type="ARBA" id="ARBA00020976"/>
    </source>
</evidence>
<evidence type="ECO:0000259" key="12">
    <source>
        <dbReference type="Pfam" id="PF20671"/>
    </source>
</evidence>
<dbReference type="RefSeq" id="XP_001011008.1">
    <property type="nucleotide sequence ID" value="XM_001011008.1"/>
</dbReference>
<dbReference type="GO" id="GO:0000139">
    <property type="term" value="C:Golgi membrane"/>
    <property type="evidence" value="ECO:0007669"/>
    <property type="project" value="UniProtKB-SubCell"/>
</dbReference>
<organism evidence="13 14">
    <name type="scientific">Tetrahymena thermophila (strain SB210)</name>
    <dbReference type="NCBI Taxonomy" id="312017"/>
    <lineage>
        <taxon>Eukaryota</taxon>
        <taxon>Sar</taxon>
        <taxon>Alveolata</taxon>
        <taxon>Ciliophora</taxon>
        <taxon>Intramacronucleata</taxon>
        <taxon>Oligohymenophorea</taxon>
        <taxon>Hymenostomatida</taxon>
        <taxon>Tetrahymenina</taxon>
        <taxon>Tetrahymenidae</taxon>
        <taxon>Tetrahymena</taxon>
    </lineage>
</organism>
<evidence type="ECO:0000256" key="6">
    <source>
        <dbReference type="ARBA" id="ARBA00023034"/>
    </source>
</evidence>
<keyword evidence="9" id="KW-0175">Coiled coil</keyword>
<dbReference type="GeneID" id="7837092"/>
<dbReference type="InterPro" id="IPR048320">
    <property type="entry name" value="COG3_N"/>
</dbReference>
<evidence type="ECO:0000256" key="2">
    <source>
        <dbReference type="ARBA" id="ARBA00009936"/>
    </source>
</evidence>
<dbReference type="Pfam" id="PF20671">
    <property type="entry name" value="COG3_C"/>
    <property type="match status" value="1"/>
</dbReference>
<feature type="compositionally biased region" description="Polar residues" evidence="10">
    <location>
        <begin position="606"/>
        <end position="625"/>
    </location>
</feature>
<dbReference type="STRING" id="312017.I7MI11"/>
<keyword evidence="4" id="KW-0813">Transport</keyword>
<evidence type="ECO:0000256" key="4">
    <source>
        <dbReference type="ARBA" id="ARBA00022448"/>
    </source>
</evidence>
<dbReference type="GO" id="GO:0006886">
    <property type="term" value="P:intracellular protein transport"/>
    <property type="evidence" value="ECO:0007669"/>
    <property type="project" value="InterPro"/>
</dbReference>
<feature type="domain" description="Conserved oligomeric Golgi complex subunit 3 N-terminal" evidence="11">
    <location>
        <begin position="123"/>
        <end position="262"/>
    </location>
</feature>
<dbReference type="PANTHER" id="PTHR13302:SF8">
    <property type="entry name" value="CONSERVED OLIGOMERIC GOLGI COMPLEX SUBUNIT 3"/>
    <property type="match status" value="1"/>
</dbReference>
<dbReference type="HOGENOM" id="CLU_336942_0_0_1"/>
<reference evidence="14" key="1">
    <citation type="journal article" date="2006" name="PLoS Biol.">
        <title>Macronuclear genome sequence of the ciliate Tetrahymena thermophila, a model eukaryote.</title>
        <authorList>
            <person name="Eisen J.A."/>
            <person name="Coyne R.S."/>
            <person name="Wu M."/>
            <person name="Wu D."/>
            <person name="Thiagarajan M."/>
            <person name="Wortman J.R."/>
            <person name="Badger J.H."/>
            <person name="Ren Q."/>
            <person name="Amedeo P."/>
            <person name="Jones K.M."/>
            <person name="Tallon L.J."/>
            <person name="Delcher A.L."/>
            <person name="Salzberg S.L."/>
            <person name="Silva J.C."/>
            <person name="Haas B.J."/>
            <person name="Majoros W.H."/>
            <person name="Farzad M."/>
            <person name="Carlton J.M."/>
            <person name="Smith R.K. Jr."/>
            <person name="Garg J."/>
            <person name="Pearlman R.E."/>
            <person name="Karrer K.M."/>
            <person name="Sun L."/>
            <person name="Manning G."/>
            <person name="Elde N.C."/>
            <person name="Turkewitz A.P."/>
            <person name="Asai D.J."/>
            <person name="Wilkes D.E."/>
            <person name="Wang Y."/>
            <person name="Cai H."/>
            <person name="Collins K."/>
            <person name="Stewart B.A."/>
            <person name="Lee S.R."/>
            <person name="Wilamowska K."/>
            <person name="Weinberg Z."/>
            <person name="Ruzzo W.L."/>
            <person name="Wloga D."/>
            <person name="Gaertig J."/>
            <person name="Frankel J."/>
            <person name="Tsao C.-C."/>
            <person name="Gorovsky M.A."/>
            <person name="Keeling P.J."/>
            <person name="Waller R.F."/>
            <person name="Patron N.J."/>
            <person name="Cherry J.M."/>
            <person name="Stover N.A."/>
            <person name="Krieger C.J."/>
            <person name="del Toro C."/>
            <person name="Ryder H.F."/>
            <person name="Williamson S.C."/>
            <person name="Barbeau R.A."/>
            <person name="Hamilton E.P."/>
            <person name="Orias E."/>
        </authorList>
    </citation>
    <scope>NUCLEOTIDE SEQUENCE [LARGE SCALE GENOMIC DNA]</scope>
    <source>
        <strain evidence="14">SB210</strain>
    </source>
</reference>
<dbReference type="AlphaFoldDB" id="I7MI11"/>
<comment type="subcellular location">
    <subcellularLocation>
        <location evidence="1">Golgi apparatus membrane</location>
        <topology evidence="1">Peripheral membrane protein</topology>
    </subcellularLocation>
</comment>
<feature type="region of interest" description="Disordered" evidence="10">
    <location>
        <begin position="606"/>
        <end position="631"/>
    </location>
</feature>
<protein>
    <recommendedName>
        <fullName evidence="3">Conserved oligomeric Golgi complex subunit 3</fullName>
    </recommendedName>
    <alternativeName>
        <fullName evidence="8">Component of oligomeric Golgi complex 3</fullName>
    </alternativeName>
</protein>
<dbReference type="Proteomes" id="UP000009168">
    <property type="component" value="Unassembled WGS sequence"/>
</dbReference>
<feature type="domain" description="Conserved oligomeric Golgi complex subunit 3 C-terminal" evidence="12">
    <location>
        <begin position="357"/>
        <end position="729"/>
    </location>
</feature>
<evidence type="ECO:0000259" key="11">
    <source>
        <dbReference type="Pfam" id="PF04136"/>
    </source>
</evidence>
<dbReference type="GO" id="GO:0005801">
    <property type="term" value="C:cis-Golgi network"/>
    <property type="evidence" value="ECO:0007669"/>
    <property type="project" value="InterPro"/>
</dbReference>
<dbReference type="Pfam" id="PF04136">
    <property type="entry name" value="COG3_N"/>
    <property type="match status" value="1"/>
</dbReference>
<comment type="similarity">
    <text evidence="2">Belongs to the COG3 family.</text>
</comment>
<dbReference type="eggNOG" id="KOG2604">
    <property type="taxonomic scope" value="Eukaryota"/>
</dbReference>
<keyword evidence="6" id="KW-0333">Golgi apparatus</keyword>
<evidence type="ECO:0000256" key="5">
    <source>
        <dbReference type="ARBA" id="ARBA00022927"/>
    </source>
</evidence>
<accession>I7MI11</accession>
<dbReference type="InterPro" id="IPR048685">
    <property type="entry name" value="COG3_C"/>
</dbReference>
<name>I7MI11_TETTS</name>
<evidence type="ECO:0000256" key="10">
    <source>
        <dbReference type="SAM" id="MobiDB-lite"/>
    </source>
</evidence>
<dbReference type="KEGG" id="tet:TTHERM_00709760"/>
<dbReference type="GO" id="GO:0017119">
    <property type="term" value="C:Golgi transport complex"/>
    <property type="evidence" value="ECO:0007669"/>
    <property type="project" value="TreeGrafter"/>
</dbReference>
<keyword evidence="14" id="KW-1185">Reference proteome</keyword>
<evidence type="ECO:0000313" key="13">
    <source>
        <dbReference type="EMBL" id="EAR90763.1"/>
    </source>
</evidence>
<dbReference type="GO" id="GO:0006891">
    <property type="term" value="P:intra-Golgi vesicle-mediated transport"/>
    <property type="evidence" value="ECO:0007669"/>
    <property type="project" value="TreeGrafter"/>
</dbReference>
<sequence length="953" mass="112814">MNQKVQAVNQQQKQQSQQPQASQLNVLDWEQQINLSDKTLQILQQIEDQQEEKINLSSNQQQQQQQQQKSQVKKQNEQEQLKDLQLEIGLDVSAVLQKIDISNQELKMITDIKIANKQNQYFLQFLNDILSSLEEIKKHFQHLEDNKKHVVEKINEFYQESSKLIDEQKNLLELQQEVKSNLQYYLAVEEIEQQLDSVQKDMVARSAYEDQLQRYLSEIIDGIIFFQSHPSFQQQVNYLAVYQKLKLRMTQLIKNFFFKIFNKEFTFINTQLTKNVFKNCLSIMKEYKNFLEFNISYDNQAKKDVFQCFMGSQPQFYRCMINIGVYPQLKKCFILDHYLEKLVESGVKDLHLFELNDTLKNLISFIEVNSENDSDLDELYTNVFLKYMTYCRVNFQKELLENFQSILSSLTYNSSRDENFKKQDAFNSFCHFSFEQLLCEFIYTEYLFNFSTFNTTEAVKAHWQNVIDIYYTTARPLICWDNNNLELQFNNIDIVTGYIFHFDEIIDYLKNNNIIYKRLLENIQGNLTIFKDMVRNYFDKLRQEIMSRLIQQAQIYIQDKIVCFDINQYCKQNALIVYRFDQELAEQTPKNNTKHILTHSQSLSLTVQSDPKTPQNTTSASSSRKGSLIMPASSQPNYRLQRRDVFPAITNAIQTFKNLKNRVEKSIFQNMVCDIVSSCLSSIYLTAEKYEQKFDAMLFVIKNTLILNNNIQDLGVDFTIKEQELDFTEMKTFISDIQQGKLSHLYKGDNIKAENLWNTTTNFFKILYKGMPKLKEFTIDLKNSMITQLKQALESLNKDMTFIISKNIIDFIKRYHSFKNCLEEISQNEELPEDQAHLKKKLPFTQEDILKDLNTLLDQEVVSRCYHLFIQNCQEFIDEMISKMNNFLEEDLFIVISKNIEEIIENCIELFSQFCIILSKHLKSDQYDALQFPDPSVLKQQCISKVKFIKLEQ</sequence>
<gene>
    <name evidence="13" type="ORF">TTHERM_00709760</name>
</gene>
<dbReference type="EMBL" id="GG662794">
    <property type="protein sequence ID" value="EAR90763.1"/>
    <property type="molecule type" value="Genomic_DNA"/>
</dbReference>
<evidence type="ECO:0000256" key="8">
    <source>
        <dbReference type="ARBA" id="ARBA00031339"/>
    </source>
</evidence>
<proteinExistence type="inferred from homology"/>
<dbReference type="OrthoDB" id="296793at2759"/>
<dbReference type="PANTHER" id="PTHR13302">
    <property type="entry name" value="CONSERVED OLIGOMERIC GOLGI COMPLEX COMPONENT 3"/>
    <property type="match status" value="1"/>
</dbReference>
<dbReference type="InParanoid" id="I7MI11"/>
<feature type="coiled-coil region" evidence="9">
    <location>
        <begin position="46"/>
        <end position="87"/>
    </location>
</feature>
<keyword evidence="5" id="KW-0653">Protein transport</keyword>
<dbReference type="GO" id="GO:0007030">
    <property type="term" value="P:Golgi organization"/>
    <property type="evidence" value="ECO:0007669"/>
    <property type="project" value="TreeGrafter"/>
</dbReference>
<evidence type="ECO:0000256" key="9">
    <source>
        <dbReference type="SAM" id="Coils"/>
    </source>
</evidence>